<name>A0ABQ0DFT8_9EUKA</name>
<sequence>MSQSQHYKELIEKAYKRKIDNCFLVLTTPSQLRQEEEIEDDESMSICFISYTESPTFPLVNPKGSSLIANIVQFD</sequence>
<evidence type="ECO:0000313" key="1">
    <source>
        <dbReference type="EMBL" id="GAB1221721.1"/>
    </source>
</evidence>
<comment type="caution">
    <text evidence="1">The sequence shown here is derived from an EMBL/GenBank/DDBJ whole genome shotgun (WGS) entry which is preliminary data.</text>
</comment>
<gene>
    <name evidence="1" type="ORF">ENUP19_0083G0097</name>
</gene>
<accession>A0ABQ0DFT8</accession>
<evidence type="ECO:0000313" key="2">
    <source>
        <dbReference type="Proteomes" id="UP001628156"/>
    </source>
</evidence>
<dbReference type="Proteomes" id="UP001628156">
    <property type="component" value="Unassembled WGS sequence"/>
</dbReference>
<organism evidence="1 2">
    <name type="scientific">Entamoeba nuttalli</name>
    <dbReference type="NCBI Taxonomy" id="412467"/>
    <lineage>
        <taxon>Eukaryota</taxon>
        <taxon>Amoebozoa</taxon>
        <taxon>Evosea</taxon>
        <taxon>Archamoebae</taxon>
        <taxon>Mastigamoebida</taxon>
        <taxon>Entamoebidae</taxon>
        <taxon>Entamoeba</taxon>
    </lineage>
</organism>
<dbReference type="EMBL" id="BAAFRS010000083">
    <property type="protein sequence ID" value="GAB1221721.1"/>
    <property type="molecule type" value="Genomic_DNA"/>
</dbReference>
<proteinExistence type="predicted"/>
<reference evidence="1 2" key="1">
    <citation type="journal article" date="2019" name="PLoS Negl. Trop. Dis.">
        <title>Whole genome sequencing of Entamoeba nuttalli reveals mammalian host-related molecular signatures and a novel octapeptide-repeat surface protein.</title>
        <authorList>
            <person name="Tanaka M."/>
            <person name="Makiuchi T."/>
            <person name="Komiyama T."/>
            <person name="Shiina T."/>
            <person name="Osaki K."/>
            <person name="Tachibana H."/>
        </authorList>
    </citation>
    <scope>NUCLEOTIDE SEQUENCE [LARGE SCALE GENOMIC DNA]</scope>
    <source>
        <strain evidence="1 2">P19-061405</strain>
    </source>
</reference>
<keyword evidence="2" id="KW-1185">Reference proteome</keyword>
<protein>
    <submittedName>
        <fullName evidence="1">Uncharacterized protein</fullName>
    </submittedName>
</protein>